<dbReference type="InterPro" id="IPR037272">
    <property type="entry name" value="SNS_sf"/>
</dbReference>
<dbReference type="OrthoDB" id="5791184at2759"/>
<comment type="similarity">
    <text evidence="2">Belongs to the sodium:neurotransmitter symporter (SNF) (TC 2.A.22) family.</text>
</comment>
<evidence type="ECO:0000256" key="6">
    <source>
        <dbReference type="ARBA" id="ARBA00023136"/>
    </source>
</evidence>
<feature type="transmembrane region" description="Helical" evidence="8">
    <location>
        <begin position="79"/>
        <end position="97"/>
    </location>
</feature>
<evidence type="ECO:0000313" key="9">
    <source>
        <dbReference type="EMBL" id="PIK44372.1"/>
    </source>
</evidence>
<evidence type="ECO:0000256" key="1">
    <source>
        <dbReference type="ARBA" id="ARBA00004141"/>
    </source>
</evidence>
<comment type="subcellular location">
    <subcellularLocation>
        <location evidence="1">Membrane</location>
        <topology evidence="1">Multi-pass membrane protein</topology>
    </subcellularLocation>
</comment>
<feature type="transmembrane region" description="Helical" evidence="8">
    <location>
        <begin position="323"/>
        <end position="342"/>
    </location>
</feature>
<feature type="transmembrane region" description="Helical" evidence="8">
    <location>
        <begin position="6"/>
        <end position="24"/>
    </location>
</feature>
<dbReference type="GO" id="GO:0089718">
    <property type="term" value="P:amino acid import across plasma membrane"/>
    <property type="evidence" value="ECO:0007669"/>
    <property type="project" value="TreeGrafter"/>
</dbReference>
<evidence type="ECO:0000256" key="5">
    <source>
        <dbReference type="ARBA" id="ARBA00022989"/>
    </source>
</evidence>
<dbReference type="GO" id="GO:0005283">
    <property type="term" value="F:amino acid:sodium symporter activity"/>
    <property type="evidence" value="ECO:0007669"/>
    <property type="project" value="TreeGrafter"/>
</dbReference>
<evidence type="ECO:0000256" key="3">
    <source>
        <dbReference type="ARBA" id="ARBA00022448"/>
    </source>
</evidence>
<evidence type="ECO:0000256" key="8">
    <source>
        <dbReference type="SAM" id="Phobius"/>
    </source>
</evidence>
<dbReference type="PANTHER" id="PTHR11616:SF321">
    <property type="entry name" value="SODIUM-DEPENDENT NUTRIENT AMINO ACID TRANSPORTER 1-RELATED"/>
    <property type="match status" value="1"/>
</dbReference>
<dbReference type="GO" id="GO:0005886">
    <property type="term" value="C:plasma membrane"/>
    <property type="evidence" value="ECO:0007669"/>
    <property type="project" value="TreeGrafter"/>
</dbReference>
<dbReference type="PANTHER" id="PTHR11616">
    <property type="entry name" value="SODIUM/CHLORIDE DEPENDENT TRANSPORTER"/>
    <property type="match status" value="1"/>
</dbReference>
<feature type="transmembrane region" description="Helical" evidence="8">
    <location>
        <begin position="242"/>
        <end position="264"/>
    </location>
</feature>
<evidence type="ECO:0000256" key="2">
    <source>
        <dbReference type="ARBA" id="ARBA00006459"/>
    </source>
</evidence>
<dbReference type="AlphaFoldDB" id="A0A2G8K8Q3"/>
<evidence type="ECO:0000256" key="7">
    <source>
        <dbReference type="ARBA" id="ARBA00023180"/>
    </source>
</evidence>
<dbReference type="InterPro" id="IPR000175">
    <property type="entry name" value="Na/ntran_symport"/>
</dbReference>
<keyword evidence="3" id="KW-0813">Transport</keyword>
<feature type="transmembrane region" description="Helical" evidence="8">
    <location>
        <begin position="209"/>
        <end position="230"/>
    </location>
</feature>
<evidence type="ECO:0000256" key="4">
    <source>
        <dbReference type="ARBA" id="ARBA00022692"/>
    </source>
</evidence>
<dbReference type="PROSITE" id="PS50267">
    <property type="entry name" value="NA_NEUROTRAN_SYMP_3"/>
    <property type="match status" value="1"/>
</dbReference>
<keyword evidence="10" id="KW-1185">Reference proteome</keyword>
<organism evidence="9 10">
    <name type="scientific">Stichopus japonicus</name>
    <name type="common">Sea cucumber</name>
    <dbReference type="NCBI Taxonomy" id="307972"/>
    <lineage>
        <taxon>Eukaryota</taxon>
        <taxon>Metazoa</taxon>
        <taxon>Echinodermata</taxon>
        <taxon>Eleutherozoa</taxon>
        <taxon>Echinozoa</taxon>
        <taxon>Holothuroidea</taxon>
        <taxon>Aspidochirotacea</taxon>
        <taxon>Aspidochirotida</taxon>
        <taxon>Stichopodidae</taxon>
        <taxon>Apostichopus</taxon>
    </lineage>
</organism>
<feature type="transmembrane region" description="Helical" evidence="8">
    <location>
        <begin position="285"/>
        <end position="308"/>
    </location>
</feature>
<name>A0A2G8K8Q3_STIJA</name>
<dbReference type="Proteomes" id="UP000230750">
    <property type="component" value="Unassembled WGS sequence"/>
</dbReference>
<dbReference type="SUPFAM" id="SSF161070">
    <property type="entry name" value="SNF-like"/>
    <property type="match status" value="1"/>
</dbReference>
<evidence type="ECO:0000313" key="10">
    <source>
        <dbReference type="Proteomes" id="UP000230750"/>
    </source>
</evidence>
<feature type="transmembrane region" description="Helical" evidence="8">
    <location>
        <begin position="171"/>
        <end position="197"/>
    </location>
</feature>
<feature type="transmembrane region" description="Helical" evidence="8">
    <location>
        <begin position="36"/>
        <end position="59"/>
    </location>
</feature>
<keyword evidence="6 8" id="KW-0472">Membrane</keyword>
<dbReference type="EMBL" id="MRZV01000780">
    <property type="protein sequence ID" value="PIK44372.1"/>
    <property type="molecule type" value="Genomic_DNA"/>
</dbReference>
<keyword evidence="5 8" id="KW-1133">Transmembrane helix</keyword>
<feature type="transmembrane region" description="Helical" evidence="8">
    <location>
        <begin position="109"/>
        <end position="133"/>
    </location>
</feature>
<dbReference type="STRING" id="307972.A0A2G8K8Q3"/>
<accession>A0A2G8K8Q3</accession>
<keyword evidence="4 8" id="KW-0812">Transmembrane</keyword>
<keyword evidence="7" id="KW-0325">Glycoprotein</keyword>
<proteinExistence type="inferred from homology"/>
<gene>
    <name evidence="9" type="ORF">BSL78_18766</name>
</gene>
<comment type="caution">
    <text evidence="9">The sequence shown here is derived from an EMBL/GenBank/DDBJ whole genome shotgun (WGS) entry which is preliminary data.</text>
</comment>
<dbReference type="Pfam" id="PF00209">
    <property type="entry name" value="SNF"/>
    <property type="match status" value="1"/>
</dbReference>
<sequence>MAVVGALAAMFCLLNSTILGIKVVGKVALCALAGTFVLTVLFLVRSVTLSGAGTGYLFLFTPNLNGLLKDQVWIDAFRLVYLNLTFAFWPMAGLASHNRFHNNCFLDSALLISAALFAPLLLSISIFCCYGFFAEMLGVSLYEVIEPGVKLWFVVMPEICSQLPSSNVWCVIWFGLLCLTLLGTQMGFCISVVSSILDLLGWVHGWRQAIPVTVILCLFIFVSTVVGIFVGSSYLRILDEGFVYLQIVPIALFCIGVVWLYGGLQKFYLMRFAKDVESMVGFFPIFFKGLFTAMWGFVTPCLMAAYLLEEFIYNWTHLTKPTLIFMGVCLLVLIIGAILGGLHEVWKHKDVNTYFTDYFFRASLPLPNWGPALEDHRSYAGYLPTGFTPQPYRIGQRPYLPNVEDPQPPVGKPEMDTATLPAATPLLGLNLVSTETTL</sequence>
<protein>
    <submittedName>
        <fullName evidence="9">Putative sodium-and chloride-dependent glycine transporter 1 isoform X2</fullName>
    </submittedName>
</protein>
<reference evidence="9 10" key="1">
    <citation type="journal article" date="2017" name="PLoS Biol.">
        <title>The sea cucumber genome provides insights into morphological evolution and visceral regeneration.</title>
        <authorList>
            <person name="Zhang X."/>
            <person name="Sun L."/>
            <person name="Yuan J."/>
            <person name="Sun Y."/>
            <person name="Gao Y."/>
            <person name="Zhang L."/>
            <person name="Li S."/>
            <person name="Dai H."/>
            <person name="Hamel J.F."/>
            <person name="Liu C."/>
            <person name="Yu Y."/>
            <person name="Liu S."/>
            <person name="Lin W."/>
            <person name="Guo K."/>
            <person name="Jin S."/>
            <person name="Xu P."/>
            <person name="Storey K.B."/>
            <person name="Huan P."/>
            <person name="Zhang T."/>
            <person name="Zhou Y."/>
            <person name="Zhang J."/>
            <person name="Lin C."/>
            <person name="Li X."/>
            <person name="Xing L."/>
            <person name="Huo D."/>
            <person name="Sun M."/>
            <person name="Wang L."/>
            <person name="Mercier A."/>
            <person name="Li F."/>
            <person name="Yang H."/>
            <person name="Xiang J."/>
        </authorList>
    </citation>
    <scope>NUCLEOTIDE SEQUENCE [LARGE SCALE GENOMIC DNA]</scope>
    <source>
        <strain evidence="9">Shaxun</strain>
        <tissue evidence="9">Muscle</tissue>
    </source>
</reference>